<dbReference type="FunFam" id="4.10.60.10:FF:000091">
    <property type="entry name" value="Zinc finger CCHC-type-containing 9"/>
    <property type="match status" value="1"/>
</dbReference>
<dbReference type="GO" id="GO:0008270">
    <property type="term" value="F:zinc ion binding"/>
    <property type="evidence" value="ECO:0007669"/>
    <property type="project" value="UniProtKB-KW"/>
</dbReference>
<evidence type="ECO:0000256" key="4">
    <source>
        <dbReference type="ARBA" id="ARBA00022833"/>
    </source>
</evidence>
<feature type="compositionally biased region" description="Basic and acidic residues" evidence="6">
    <location>
        <begin position="209"/>
        <end position="221"/>
    </location>
</feature>
<name>A0A8K0GGU9_IGNLU</name>
<feature type="compositionally biased region" description="Basic and acidic residues" evidence="6">
    <location>
        <begin position="59"/>
        <end position="70"/>
    </location>
</feature>
<dbReference type="Proteomes" id="UP000801492">
    <property type="component" value="Unassembled WGS sequence"/>
</dbReference>
<dbReference type="EMBL" id="VTPC01004061">
    <property type="protein sequence ID" value="KAF2897553.1"/>
    <property type="molecule type" value="Genomic_DNA"/>
</dbReference>
<sequence length="491" mass="55881">MTRFARAKGSKASNERLPEDATSWQEMKHGMIRNSNKRIENLEDESESLSNSNNNNTKKTADSNAGEKLKTPAKWSEFPILDHPNEKHKTMNKDRGSTKKSKTESQKKCKTKSLNAVHSKHNTEDQQNEAKSSNFNEPETSGAVVKKKSKKSKAKVDDYNQSQEIETNSETALQKKDKKRKRSISNLDESQECSLELVSKKKNKKKKLHSDNEKLPEKTDNDISVPDNKNPYLEKNNTFPTKGKKHNKQFPKAESDKTGNKASFKKNKFMEEYKRRKPNSQVNKVIINGNEVEISYYEGFPIKKEDAERLKQLKKEMISKGLPRSEIATALKLERRKAEKALAREKKKVCYNCRSSGHTLSECPSLKSGSNAQLTETGICFKCGSTEHTHFECKVTRGDNFKFAQCFICKEQGHIARQCPDNNKGLYPKGGACRVCGDVTHLKKDCPKYQSQQEEKKIVADTIDDKNIESLENETITTNKKSKSSQKIIKF</sequence>
<protein>
    <recommendedName>
        <fullName evidence="7">CCHC-type domain-containing protein</fullName>
    </recommendedName>
</protein>
<dbReference type="PANTHER" id="PTHR46242:SF1">
    <property type="entry name" value="ZINC FINGER CCHC DOMAIN-CONTAINING PROTEIN 9"/>
    <property type="match status" value="1"/>
</dbReference>
<comment type="caution">
    <text evidence="8">The sequence shown here is derived from an EMBL/GenBank/DDBJ whole genome shotgun (WGS) entry which is preliminary data.</text>
</comment>
<dbReference type="OrthoDB" id="3863715at2759"/>
<keyword evidence="4" id="KW-0862">Zinc</keyword>
<dbReference type="PANTHER" id="PTHR46242">
    <property type="entry name" value="ZINC FINGER CCHC DOMAIN-CONTAINING PROTEIN 9 ZCCHC9"/>
    <property type="match status" value="1"/>
</dbReference>
<dbReference type="GO" id="GO:0003676">
    <property type="term" value="F:nucleic acid binding"/>
    <property type="evidence" value="ECO:0007669"/>
    <property type="project" value="InterPro"/>
</dbReference>
<evidence type="ECO:0000259" key="7">
    <source>
        <dbReference type="PROSITE" id="PS50158"/>
    </source>
</evidence>
<dbReference type="GO" id="GO:0005730">
    <property type="term" value="C:nucleolus"/>
    <property type="evidence" value="ECO:0007669"/>
    <property type="project" value="TreeGrafter"/>
</dbReference>
<keyword evidence="9" id="KW-1185">Reference proteome</keyword>
<organism evidence="8 9">
    <name type="scientific">Ignelater luminosus</name>
    <name type="common">Cucubano</name>
    <name type="synonym">Pyrophorus luminosus</name>
    <dbReference type="NCBI Taxonomy" id="2038154"/>
    <lineage>
        <taxon>Eukaryota</taxon>
        <taxon>Metazoa</taxon>
        <taxon>Ecdysozoa</taxon>
        <taxon>Arthropoda</taxon>
        <taxon>Hexapoda</taxon>
        <taxon>Insecta</taxon>
        <taxon>Pterygota</taxon>
        <taxon>Neoptera</taxon>
        <taxon>Endopterygota</taxon>
        <taxon>Coleoptera</taxon>
        <taxon>Polyphaga</taxon>
        <taxon>Elateriformia</taxon>
        <taxon>Elateroidea</taxon>
        <taxon>Elateridae</taxon>
        <taxon>Agrypninae</taxon>
        <taxon>Pyrophorini</taxon>
        <taxon>Ignelater</taxon>
    </lineage>
</organism>
<dbReference type="AlphaFoldDB" id="A0A8K0GGU9"/>
<evidence type="ECO:0000313" key="8">
    <source>
        <dbReference type="EMBL" id="KAF2897553.1"/>
    </source>
</evidence>
<feature type="domain" description="CCHC-type" evidence="7">
    <location>
        <begin position="406"/>
        <end position="421"/>
    </location>
</feature>
<dbReference type="Pfam" id="PF00098">
    <property type="entry name" value="zf-CCHC"/>
    <property type="match status" value="2"/>
</dbReference>
<evidence type="ECO:0000256" key="2">
    <source>
        <dbReference type="ARBA" id="ARBA00022737"/>
    </source>
</evidence>
<evidence type="ECO:0000256" key="1">
    <source>
        <dbReference type="ARBA" id="ARBA00022723"/>
    </source>
</evidence>
<feature type="compositionally biased region" description="Polar residues" evidence="6">
    <location>
        <begin position="159"/>
        <end position="172"/>
    </location>
</feature>
<feature type="compositionally biased region" description="Low complexity" evidence="6">
    <location>
        <begin position="48"/>
        <end position="58"/>
    </location>
</feature>
<proteinExistence type="predicted"/>
<dbReference type="InterPro" id="IPR036875">
    <property type="entry name" value="Znf_CCHC_sf"/>
</dbReference>
<keyword evidence="2" id="KW-0677">Repeat</keyword>
<dbReference type="SUPFAM" id="SSF57756">
    <property type="entry name" value="Retrovirus zinc finger-like domains"/>
    <property type="match status" value="2"/>
</dbReference>
<dbReference type="PROSITE" id="PS50158">
    <property type="entry name" value="ZF_CCHC"/>
    <property type="match status" value="2"/>
</dbReference>
<feature type="compositionally biased region" description="Basic and acidic residues" evidence="6">
    <location>
        <begin position="83"/>
        <end position="107"/>
    </location>
</feature>
<dbReference type="Gene3D" id="4.10.60.10">
    <property type="entry name" value="Zinc finger, CCHC-type"/>
    <property type="match status" value="2"/>
</dbReference>
<evidence type="ECO:0000256" key="5">
    <source>
        <dbReference type="PROSITE-ProRule" id="PRU00047"/>
    </source>
</evidence>
<accession>A0A8K0GGU9</accession>
<feature type="compositionally biased region" description="Polar residues" evidence="6">
    <location>
        <begin position="129"/>
        <end position="139"/>
    </location>
</feature>
<evidence type="ECO:0000313" key="9">
    <source>
        <dbReference type="Proteomes" id="UP000801492"/>
    </source>
</evidence>
<dbReference type="InterPro" id="IPR042246">
    <property type="entry name" value="ZCCHC9"/>
</dbReference>
<feature type="region of interest" description="Disordered" evidence="6">
    <location>
        <begin position="1"/>
        <end position="260"/>
    </location>
</feature>
<reference evidence="8" key="1">
    <citation type="submission" date="2019-08" db="EMBL/GenBank/DDBJ databases">
        <title>The genome of the North American firefly Photinus pyralis.</title>
        <authorList>
            <consortium name="Photinus pyralis genome working group"/>
            <person name="Fallon T.R."/>
            <person name="Sander Lower S.E."/>
            <person name="Weng J.-K."/>
        </authorList>
    </citation>
    <scope>NUCLEOTIDE SEQUENCE</scope>
    <source>
        <strain evidence="8">TRF0915ILg1</strain>
        <tissue evidence="8">Whole body</tissue>
    </source>
</reference>
<feature type="domain" description="CCHC-type" evidence="7">
    <location>
        <begin position="350"/>
        <end position="365"/>
    </location>
</feature>
<gene>
    <name evidence="8" type="ORF">ILUMI_08621</name>
</gene>
<evidence type="ECO:0000256" key="6">
    <source>
        <dbReference type="SAM" id="MobiDB-lite"/>
    </source>
</evidence>
<dbReference type="InterPro" id="IPR001878">
    <property type="entry name" value="Znf_CCHC"/>
</dbReference>
<keyword evidence="3 5" id="KW-0863">Zinc-finger</keyword>
<dbReference type="SMART" id="SM00343">
    <property type="entry name" value="ZnF_C2HC"/>
    <property type="match status" value="4"/>
</dbReference>
<evidence type="ECO:0000256" key="3">
    <source>
        <dbReference type="ARBA" id="ARBA00022771"/>
    </source>
</evidence>
<keyword evidence="1" id="KW-0479">Metal-binding</keyword>